<dbReference type="FunFam" id="1.10.1300.10:FF:000004">
    <property type="entry name" value="Phosphodiesterase"/>
    <property type="match status" value="1"/>
</dbReference>
<keyword evidence="4 9" id="KW-0378">Hydrolase</keyword>
<dbReference type="GO" id="GO:0046872">
    <property type="term" value="F:metal ion binding"/>
    <property type="evidence" value="ECO:0007669"/>
    <property type="project" value="UniProtKB-KW"/>
</dbReference>
<dbReference type="InterPro" id="IPR002073">
    <property type="entry name" value="PDEase_catalytic_dom"/>
</dbReference>
<dbReference type="PANTHER" id="PTHR11347">
    <property type="entry name" value="CYCLIC NUCLEOTIDE PHOSPHODIESTERASE"/>
    <property type="match status" value="1"/>
</dbReference>
<feature type="domain" description="PDEase" evidence="11">
    <location>
        <begin position="117"/>
        <end position="457"/>
    </location>
</feature>
<dbReference type="SMART" id="SM00471">
    <property type="entry name" value="HDc"/>
    <property type="match status" value="1"/>
</dbReference>
<feature type="active site" description="Proton donor" evidence="6">
    <location>
        <position position="211"/>
    </location>
</feature>
<dbReference type="InterPro" id="IPR023174">
    <property type="entry name" value="PDEase_CS"/>
</dbReference>
<reference evidence="12" key="2">
    <citation type="journal article" date="2015" name="J. Proteomics">
        <title>Sexual differences in the sialomes of the zebra tick, Rhipicephalus pulchellus.</title>
        <authorList>
            <person name="Tan A.W."/>
            <person name="Francischetti I.M."/>
            <person name="Slovak M."/>
            <person name="Kini R.M."/>
            <person name="Ribeiro J.M."/>
        </authorList>
    </citation>
    <scope>NUCLEOTIDE SEQUENCE</scope>
    <source>
        <tissue evidence="12">Salivary gland</tissue>
    </source>
</reference>
<evidence type="ECO:0000256" key="10">
    <source>
        <dbReference type="SAM" id="MobiDB-lite"/>
    </source>
</evidence>
<dbReference type="InterPro" id="IPR023088">
    <property type="entry name" value="PDEase"/>
</dbReference>
<dbReference type="PROSITE" id="PS51845">
    <property type="entry name" value="PDEASE_I_2"/>
    <property type="match status" value="1"/>
</dbReference>
<dbReference type="AlphaFoldDB" id="L7MET7"/>
<comment type="similarity">
    <text evidence="5">Belongs to the cyclic nucleotide phosphodiesterase family. PDE7 subfamily.</text>
</comment>
<evidence type="ECO:0000259" key="11">
    <source>
        <dbReference type="PROSITE" id="PS51845"/>
    </source>
</evidence>
<dbReference type="SUPFAM" id="SSF109604">
    <property type="entry name" value="HD-domain/PDEase-like"/>
    <property type="match status" value="1"/>
</dbReference>
<feature type="binding site" evidence="7">
    <location>
        <begin position="211"/>
        <end position="215"/>
    </location>
    <ligand>
        <name>AMP</name>
        <dbReference type="ChEBI" id="CHEBI:456215"/>
    </ligand>
</feature>
<dbReference type="GO" id="GO:0004115">
    <property type="term" value="F:3',5'-cyclic-AMP phosphodiesterase activity"/>
    <property type="evidence" value="ECO:0007669"/>
    <property type="project" value="UniProtKB-EC"/>
</dbReference>
<reference evidence="12" key="1">
    <citation type="submission" date="2012-11" db="EMBL/GenBank/DDBJ databases">
        <authorList>
            <person name="Lucero-Rivera Y.E."/>
            <person name="Tovar-Ramirez D."/>
        </authorList>
    </citation>
    <scope>NUCLEOTIDE SEQUENCE</scope>
    <source>
        <tissue evidence="12">Salivary gland</tissue>
    </source>
</reference>
<feature type="binding site" evidence="7">
    <location>
        <position position="252"/>
    </location>
    <ligand>
        <name>AMP</name>
        <dbReference type="ChEBI" id="CHEBI:456215"/>
    </ligand>
</feature>
<feature type="binding site" evidence="8">
    <location>
        <position position="252"/>
    </location>
    <ligand>
        <name>Zn(2+)</name>
        <dbReference type="ChEBI" id="CHEBI:29105"/>
        <label>1</label>
    </ligand>
</feature>
<feature type="compositionally biased region" description="Acidic residues" evidence="10">
    <location>
        <begin position="656"/>
        <end position="672"/>
    </location>
</feature>
<feature type="binding site" evidence="8">
    <location>
        <position position="215"/>
    </location>
    <ligand>
        <name>Zn(2+)</name>
        <dbReference type="ChEBI" id="CHEBI:29105"/>
        <label>1</label>
    </ligand>
</feature>
<accession>L7MET7</accession>
<feature type="binding site" evidence="8">
    <location>
        <position position="251"/>
    </location>
    <ligand>
        <name>Zn(2+)</name>
        <dbReference type="ChEBI" id="CHEBI:29105"/>
        <label>1</label>
    </ligand>
</feature>
<feature type="binding site" evidence="8">
    <location>
        <position position="252"/>
    </location>
    <ligand>
        <name>Zn(2+)</name>
        <dbReference type="ChEBI" id="CHEBI:29105"/>
        <label>2</label>
    </ligand>
</feature>
<dbReference type="EMBL" id="GACK01003261">
    <property type="protein sequence ID" value="JAA61773.1"/>
    <property type="molecule type" value="mRNA"/>
</dbReference>
<feature type="binding site" evidence="7">
    <location>
        <position position="361"/>
    </location>
    <ligand>
        <name>AMP</name>
        <dbReference type="ChEBI" id="CHEBI:456215"/>
    </ligand>
</feature>
<evidence type="ECO:0000313" key="12">
    <source>
        <dbReference type="EMBL" id="JAA61773.1"/>
    </source>
</evidence>
<feature type="compositionally biased region" description="Polar residues" evidence="10">
    <location>
        <begin position="1014"/>
        <end position="1024"/>
    </location>
</feature>
<dbReference type="Pfam" id="PF00233">
    <property type="entry name" value="PDEase_I"/>
    <property type="match status" value="1"/>
</dbReference>
<dbReference type="InterPro" id="IPR036971">
    <property type="entry name" value="PDEase_catalytic_dom_sf"/>
</dbReference>
<feature type="binding site" evidence="8">
    <location>
        <position position="361"/>
    </location>
    <ligand>
        <name>Zn(2+)</name>
        <dbReference type="ChEBI" id="CHEBI:29105"/>
        <label>1</label>
    </ligand>
</feature>
<feature type="non-terminal residue" evidence="12">
    <location>
        <position position="1"/>
    </location>
</feature>
<feature type="binding site" evidence="7">
    <location>
        <position position="412"/>
    </location>
    <ligand>
        <name>AMP</name>
        <dbReference type="ChEBI" id="CHEBI:456215"/>
    </ligand>
</feature>
<feature type="region of interest" description="Disordered" evidence="10">
    <location>
        <begin position="620"/>
        <end position="868"/>
    </location>
</feature>
<dbReference type="PROSITE" id="PS00126">
    <property type="entry name" value="PDEASE_I_1"/>
    <property type="match status" value="1"/>
</dbReference>
<dbReference type="Gene3D" id="1.10.1300.10">
    <property type="entry name" value="3'5'-cyclic nucleotide phosphodiesterase, catalytic domain"/>
    <property type="match status" value="1"/>
</dbReference>
<evidence type="ECO:0000256" key="9">
    <source>
        <dbReference type="RuleBase" id="RU363067"/>
    </source>
</evidence>
<dbReference type="CDD" id="cd00077">
    <property type="entry name" value="HDc"/>
    <property type="match status" value="1"/>
</dbReference>
<dbReference type="GO" id="GO:0007165">
    <property type="term" value="P:signal transduction"/>
    <property type="evidence" value="ECO:0007669"/>
    <property type="project" value="InterPro"/>
</dbReference>
<evidence type="ECO:0000256" key="7">
    <source>
        <dbReference type="PIRSR" id="PIRSR623088-2"/>
    </source>
</evidence>
<dbReference type="InterPro" id="IPR003607">
    <property type="entry name" value="HD/PDEase_dom"/>
</dbReference>
<feature type="compositionally biased region" description="Basic and acidic residues" evidence="10">
    <location>
        <begin position="673"/>
        <end position="682"/>
    </location>
</feature>
<evidence type="ECO:0000256" key="4">
    <source>
        <dbReference type="ARBA" id="ARBA00022801"/>
    </source>
</evidence>
<feature type="region of interest" description="Disordered" evidence="10">
    <location>
        <begin position="1092"/>
        <end position="1117"/>
    </location>
</feature>
<proteinExistence type="evidence at transcript level"/>
<sequence length="1241" mass="135712">CRVESVVVACQRIVAAGGMIPYSTCMRFASRDRRRRNATQWTVCRSQIGQPGSTVVLETDADGVVHVKVVECSEEDATQAALKRPATLSQSEYNLLQALDIGIDRPLTTTPFLTLYRRRERQPVLQPWSHLMNVLDDSYHGVSERLLARVDQWAFNTFALDACSGGRSMPLLCVHLFHEYGFLSTFNLDAVRVWHCFSLIDAGYHSNNPYHNSVHAADVTQAMHCFLLEDKIREHMTPVEAMASLIAAVTHDLDHPGVNQPFLIATSNHLAALYNNFSVLENHHWRSAVSCLRQSGIFDHLATSVWDEIEEQIRSLILATDITRQQEFLSRFKRYLENNVLDMADKEYRHFILQIALKCADLGNPCRPWDISHRWSLQVCKEFYRQGDFEKRLNIPVTPICDRERTTVAKIQADFFKYVVSPLFEIWDQFLDTPLSRELLRNLWLNHVQWEKKVAAADDSAASASFETDLNAPLASEEDEGDLLDFDDEDDEELPPLLRRRSATVARYSWMEETLGSSAWGRRHSMPLSVPKLPSRTVIRRRRQSLPLAVAKGAAAAATGSLQPPEERPSSPALSAENLQPTTSLLSLSSTHEGAPISTVLQRVSRESERRFLVHQPISYPPYRRTSEPFVSTPSKRAYPRRSESVFAFSSSMEVELGDGEDKEAGSGDESEEKQTTAKTKEQTTTGGQDGEDKTAAEEDGQGDQESVAAEEEHAQEGDTSNRAGGDTLGSKTCENGCGTPSPPPSGVTSPSGSDVVTRANTGSGDGRRDGGSRSSTAVVRECGGSDLTSGSSRAKPPAQTKRARLQRSPAQLANRTRAPPSVVPTTSSPKATFTIEPPPSEGTSLGRKSKGLEATTSLDDNEDVPMPSWSHRFSLTNEREAHQIEFDHPPEASWRNCARNNRRSSAPTSLGLERQVSFLDDPASVAGSVSETGSALPACGLVGALRRRSSMPSEQQLIHDLSRSELVRLAAASAPAAALARRPVQRELIRRHSIGFLEPVAPSSESEDGGGSCATSTACSTRRGSCAPPPHQQQHPRRHSSISSRDEDETRDLFLPFVPAPAAASPGSLRRRRGSLPADVPLPLMVCTAEKPQQQGSRRVVSRTGGASDALDTTRRRGSTGEILSALIGPYGALHALQNLPRRGSGGGLELLSGLWRSRTLLGSDWSPSGAPPQPVSVAGRFKLQRQACSLESTSVQSTCSSAAGSVFSSQRRGSFPQEFSLFSFSSGELYCCDDGGGGD</sequence>
<feature type="region of interest" description="Disordered" evidence="10">
    <location>
        <begin position="1001"/>
        <end position="1050"/>
    </location>
</feature>
<comment type="pathway">
    <text evidence="2">Purine metabolism; 3',5'-cyclic AMP degradation; AMP from 3',5'-cyclic AMP: step 1/1.</text>
</comment>
<evidence type="ECO:0000256" key="2">
    <source>
        <dbReference type="ARBA" id="ARBA00004703"/>
    </source>
</evidence>
<evidence type="ECO:0000256" key="1">
    <source>
        <dbReference type="ARBA" id="ARBA00000621"/>
    </source>
</evidence>
<evidence type="ECO:0000256" key="8">
    <source>
        <dbReference type="PIRSR" id="PIRSR623088-3"/>
    </source>
</evidence>
<feature type="compositionally biased region" description="Low complexity" evidence="10">
    <location>
        <begin position="747"/>
        <end position="758"/>
    </location>
</feature>
<dbReference type="EC" id="3.1.4.-" evidence="9"/>
<name>L7MET7_RHIPC</name>
<feature type="region of interest" description="Disordered" evidence="10">
    <location>
        <begin position="556"/>
        <end position="577"/>
    </location>
</feature>
<evidence type="ECO:0000256" key="5">
    <source>
        <dbReference type="ARBA" id="ARBA00061458"/>
    </source>
</evidence>
<organism evidence="12">
    <name type="scientific">Rhipicephalus pulchellus</name>
    <name type="common">Yellow backed tick</name>
    <name type="synonym">Dermacentor pulchellus</name>
    <dbReference type="NCBI Taxonomy" id="72859"/>
    <lineage>
        <taxon>Eukaryota</taxon>
        <taxon>Metazoa</taxon>
        <taxon>Ecdysozoa</taxon>
        <taxon>Arthropoda</taxon>
        <taxon>Chelicerata</taxon>
        <taxon>Arachnida</taxon>
        <taxon>Acari</taxon>
        <taxon>Parasitiformes</taxon>
        <taxon>Ixodida</taxon>
        <taxon>Ixodoidea</taxon>
        <taxon>Ixodidae</taxon>
        <taxon>Rhipicephalinae</taxon>
        <taxon>Rhipicephalus</taxon>
        <taxon>Rhipicephalus</taxon>
    </lineage>
</organism>
<protein>
    <recommendedName>
        <fullName evidence="9">Phosphodiesterase</fullName>
        <ecNumber evidence="9">3.1.4.-</ecNumber>
    </recommendedName>
</protein>
<keyword evidence="3 8" id="KW-0479">Metal-binding</keyword>
<feature type="compositionally biased region" description="Low complexity" evidence="10">
    <location>
        <begin position="820"/>
        <end position="830"/>
    </location>
</feature>
<evidence type="ECO:0000256" key="6">
    <source>
        <dbReference type="PIRSR" id="PIRSR623088-1"/>
    </source>
</evidence>
<comment type="cofactor">
    <cofactor evidence="9">
        <name>a divalent metal cation</name>
        <dbReference type="ChEBI" id="CHEBI:60240"/>
    </cofactor>
    <text evidence="9">Binds 2 divalent metal cations per subunit. Site 1 may preferentially bind zinc ions, while site 2 has a preference for magnesium and/or manganese ions.</text>
</comment>
<evidence type="ECO:0000256" key="3">
    <source>
        <dbReference type="ARBA" id="ARBA00022723"/>
    </source>
</evidence>
<dbReference type="PRINTS" id="PR00387">
    <property type="entry name" value="PDIESTERASE1"/>
</dbReference>
<comment type="catalytic activity">
    <reaction evidence="1">
        <text>3',5'-cyclic AMP + H2O = AMP + H(+)</text>
        <dbReference type="Rhea" id="RHEA:25277"/>
        <dbReference type="ChEBI" id="CHEBI:15377"/>
        <dbReference type="ChEBI" id="CHEBI:15378"/>
        <dbReference type="ChEBI" id="CHEBI:58165"/>
        <dbReference type="ChEBI" id="CHEBI:456215"/>
        <dbReference type="EC" id="3.1.4.53"/>
    </reaction>
</comment>